<dbReference type="GeneID" id="78774857"/>
<dbReference type="GO" id="GO:0003676">
    <property type="term" value="F:nucleic acid binding"/>
    <property type="evidence" value="ECO:0007669"/>
    <property type="project" value="InterPro"/>
</dbReference>
<dbReference type="SUPFAM" id="SSF53098">
    <property type="entry name" value="Ribonuclease H-like"/>
    <property type="match status" value="1"/>
</dbReference>
<comment type="caution">
    <text evidence="1">The sequence shown here is derived from an EMBL/GenBank/DDBJ whole genome shotgun (WGS) entry which is preliminary data.</text>
</comment>
<dbReference type="KEGG" id="crq:GCK72_009204"/>
<reference evidence="1 2" key="1">
    <citation type="submission" date="2019-12" db="EMBL/GenBank/DDBJ databases">
        <title>Chromosome-level assembly of the Caenorhabditis remanei genome.</title>
        <authorList>
            <person name="Teterina A.A."/>
            <person name="Willis J.H."/>
            <person name="Phillips P.C."/>
        </authorList>
    </citation>
    <scope>NUCLEOTIDE SEQUENCE [LARGE SCALE GENOMIC DNA]</scope>
    <source>
        <strain evidence="1 2">PX506</strain>
        <tissue evidence="1">Whole organism</tissue>
    </source>
</reference>
<evidence type="ECO:0008006" key="3">
    <source>
        <dbReference type="Google" id="ProtNLM"/>
    </source>
</evidence>
<dbReference type="RefSeq" id="XP_053586838.1">
    <property type="nucleotide sequence ID" value="XM_053727261.1"/>
</dbReference>
<protein>
    <recommendedName>
        <fullName evidence="3">3'-5' exonuclease domain-containing protein</fullName>
    </recommendedName>
</protein>
<dbReference type="CTD" id="78774857"/>
<gene>
    <name evidence="1" type="ORF">GCK72_009204</name>
</gene>
<dbReference type="AlphaFoldDB" id="A0A6A5H1R0"/>
<dbReference type="InterPro" id="IPR012337">
    <property type="entry name" value="RNaseH-like_sf"/>
</dbReference>
<dbReference type="Proteomes" id="UP000483820">
    <property type="component" value="Chromosome III"/>
</dbReference>
<dbReference type="Gene3D" id="3.30.420.10">
    <property type="entry name" value="Ribonuclease H-like superfamily/Ribonuclease H"/>
    <property type="match status" value="1"/>
</dbReference>
<name>A0A6A5H1R0_CAERE</name>
<evidence type="ECO:0000313" key="2">
    <source>
        <dbReference type="Proteomes" id="UP000483820"/>
    </source>
</evidence>
<organism evidence="1 2">
    <name type="scientific">Caenorhabditis remanei</name>
    <name type="common">Caenorhabditis vulgaris</name>
    <dbReference type="NCBI Taxonomy" id="31234"/>
    <lineage>
        <taxon>Eukaryota</taxon>
        <taxon>Metazoa</taxon>
        <taxon>Ecdysozoa</taxon>
        <taxon>Nematoda</taxon>
        <taxon>Chromadorea</taxon>
        <taxon>Rhabditida</taxon>
        <taxon>Rhabditina</taxon>
        <taxon>Rhabditomorpha</taxon>
        <taxon>Rhabditoidea</taxon>
        <taxon>Rhabditidae</taxon>
        <taxon>Peloderinae</taxon>
        <taxon>Caenorhabditis</taxon>
    </lineage>
</organism>
<proteinExistence type="predicted"/>
<sequence>MELLKTETMSDWNAPRLRDDQVWYAAMDATSLIAIQTKKRDATTTYQRGFLELEKCFEGILEYAEPIYFKLTAGAIN</sequence>
<dbReference type="EMBL" id="WUAV01000003">
    <property type="protein sequence ID" value="KAF1760951.1"/>
    <property type="molecule type" value="Genomic_DNA"/>
</dbReference>
<dbReference type="InterPro" id="IPR036397">
    <property type="entry name" value="RNaseH_sf"/>
</dbReference>
<evidence type="ECO:0000313" key="1">
    <source>
        <dbReference type="EMBL" id="KAF1760951.1"/>
    </source>
</evidence>
<accession>A0A6A5H1R0</accession>